<keyword evidence="8" id="KW-1185">Reference proteome</keyword>
<dbReference type="PANTHER" id="PTHR26451">
    <property type="entry name" value="G_PROTEIN_RECEP_F1_2 DOMAIN-CONTAINING PROTEIN"/>
    <property type="match status" value="1"/>
</dbReference>
<dbReference type="GO" id="GO:0005549">
    <property type="term" value="F:odorant binding"/>
    <property type="evidence" value="ECO:0007669"/>
    <property type="project" value="TreeGrafter"/>
</dbReference>
<dbReference type="CDD" id="cd00637">
    <property type="entry name" value="7tm_classA_rhodopsin-like"/>
    <property type="match status" value="1"/>
</dbReference>
<evidence type="ECO:0000259" key="6">
    <source>
        <dbReference type="PROSITE" id="PS50262"/>
    </source>
</evidence>
<name>A0A8C6UHP1_9GOBI</name>
<evidence type="ECO:0000256" key="1">
    <source>
        <dbReference type="ARBA" id="ARBA00004370"/>
    </source>
</evidence>
<dbReference type="Gene3D" id="1.20.1070.10">
    <property type="entry name" value="Rhodopsin 7-helix transmembrane proteins"/>
    <property type="match status" value="1"/>
</dbReference>
<accession>A0A8C6UHP1</accession>
<evidence type="ECO:0000256" key="4">
    <source>
        <dbReference type="ARBA" id="ARBA00023136"/>
    </source>
</evidence>
<feature type="transmembrane region" description="Helical" evidence="5">
    <location>
        <begin position="234"/>
        <end position="257"/>
    </location>
</feature>
<feature type="transmembrane region" description="Helical" evidence="5">
    <location>
        <begin position="140"/>
        <end position="162"/>
    </location>
</feature>
<feature type="transmembrane region" description="Helical" evidence="5">
    <location>
        <begin position="60"/>
        <end position="84"/>
    </location>
</feature>
<evidence type="ECO:0000256" key="5">
    <source>
        <dbReference type="SAM" id="Phobius"/>
    </source>
</evidence>
<dbReference type="PANTHER" id="PTHR26451:SF866">
    <property type="entry name" value="ODORANT RECEPTOR-RELATED"/>
    <property type="match status" value="1"/>
</dbReference>
<dbReference type="GO" id="GO:0004930">
    <property type="term" value="F:G protein-coupled receptor activity"/>
    <property type="evidence" value="ECO:0007669"/>
    <property type="project" value="InterPro"/>
</dbReference>
<dbReference type="GO" id="GO:0016020">
    <property type="term" value="C:membrane"/>
    <property type="evidence" value="ECO:0007669"/>
    <property type="project" value="UniProtKB-SubCell"/>
</dbReference>
<keyword evidence="4 5" id="KW-0472">Membrane</keyword>
<comment type="subcellular location">
    <subcellularLocation>
        <location evidence="1">Membrane</location>
    </subcellularLocation>
</comment>
<dbReference type="GO" id="GO:0004984">
    <property type="term" value="F:olfactory receptor activity"/>
    <property type="evidence" value="ECO:0007669"/>
    <property type="project" value="TreeGrafter"/>
</dbReference>
<reference evidence="7" key="2">
    <citation type="submission" date="2025-09" db="UniProtKB">
        <authorList>
            <consortium name="Ensembl"/>
        </authorList>
    </citation>
    <scope>IDENTIFICATION</scope>
</reference>
<feature type="transmembrane region" description="Helical" evidence="5">
    <location>
        <begin position="108"/>
        <end position="128"/>
    </location>
</feature>
<keyword evidence="2 5" id="KW-0812">Transmembrane</keyword>
<keyword evidence="3 5" id="KW-1133">Transmembrane helix</keyword>
<dbReference type="InterPro" id="IPR017452">
    <property type="entry name" value="GPCR_Rhodpsn_7TM"/>
</dbReference>
<evidence type="ECO:0000313" key="8">
    <source>
        <dbReference type="Proteomes" id="UP000694523"/>
    </source>
</evidence>
<dbReference type="AlphaFoldDB" id="A0A8C6UHP1"/>
<dbReference type="PROSITE" id="PS50262">
    <property type="entry name" value="G_PROTEIN_RECEP_F1_2"/>
    <property type="match status" value="1"/>
</dbReference>
<feature type="domain" description="G-protein coupled receptors family 1 profile" evidence="6">
    <location>
        <begin position="40"/>
        <end position="288"/>
    </location>
</feature>
<sequence>MCNLELSFNLDYSEKHSETFMERILLSMMTSSPCCVFFIINGTILFLLRSKPVFSQCPRYVLLFNLVLADTVLIAQAQALYLLATFKVLISYPLCGCFAMVSQLTNQISPLVLIFMSLERCVAVCFPFRHCTLVTLRNTFIIVFLIWTVASLNVLIQVLLLLEFPFHELPDLQMREFCSIIAMYLSPKSQEYESVYTYVLFTLSALVISCSFVGVMVVACLASGDRAQAEKTRYTLLLHLFQLGLNLLSMMYMHIFVAVLRCCRGQRRFVYVYVCVVLMPRCLSALTYGIRDPALRPALGTHLCCVLRRRMGRCAGAGS</sequence>
<dbReference type="InterPro" id="IPR052921">
    <property type="entry name" value="GPCR1_Superfamily_Member"/>
</dbReference>
<evidence type="ECO:0000313" key="7">
    <source>
        <dbReference type="Ensembl" id="ENSNMLP00000034789.1"/>
    </source>
</evidence>
<dbReference type="Proteomes" id="UP000694523">
    <property type="component" value="Unplaced"/>
</dbReference>
<dbReference type="InterPro" id="IPR000276">
    <property type="entry name" value="GPCR_Rhodpsn"/>
</dbReference>
<feature type="transmembrane region" description="Helical" evidence="5">
    <location>
        <begin position="269"/>
        <end position="290"/>
    </location>
</feature>
<organism evidence="7 8">
    <name type="scientific">Neogobius melanostomus</name>
    <name type="common">round goby</name>
    <dbReference type="NCBI Taxonomy" id="47308"/>
    <lineage>
        <taxon>Eukaryota</taxon>
        <taxon>Metazoa</taxon>
        <taxon>Chordata</taxon>
        <taxon>Craniata</taxon>
        <taxon>Vertebrata</taxon>
        <taxon>Euteleostomi</taxon>
        <taxon>Actinopterygii</taxon>
        <taxon>Neopterygii</taxon>
        <taxon>Teleostei</taxon>
        <taxon>Neoteleostei</taxon>
        <taxon>Acanthomorphata</taxon>
        <taxon>Gobiaria</taxon>
        <taxon>Gobiiformes</taxon>
        <taxon>Gobioidei</taxon>
        <taxon>Gobiidae</taxon>
        <taxon>Benthophilinae</taxon>
        <taxon>Neogobiini</taxon>
        <taxon>Neogobius</taxon>
    </lineage>
</organism>
<dbReference type="Pfam" id="PF00001">
    <property type="entry name" value="7tm_1"/>
    <property type="match status" value="1"/>
</dbReference>
<protein>
    <recommendedName>
        <fullName evidence="6">G-protein coupled receptors family 1 profile domain-containing protein</fullName>
    </recommendedName>
</protein>
<dbReference type="SUPFAM" id="SSF81321">
    <property type="entry name" value="Family A G protein-coupled receptor-like"/>
    <property type="match status" value="1"/>
</dbReference>
<evidence type="ECO:0000256" key="2">
    <source>
        <dbReference type="ARBA" id="ARBA00022692"/>
    </source>
</evidence>
<dbReference type="Ensembl" id="ENSNMLT00000038749.1">
    <property type="protein sequence ID" value="ENSNMLP00000034789.1"/>
    <property type="gene ID" value="ENSNMLG00000021625.1"/>
</dbReference>
<feature type="transmembrane region" description="Helical" evidence="5">
    <location>
        <begin position="195"/>
        <end position="222"/>
    </location>
</feature>
<feature type="transmembrane region" description="Helical" evidence="5">
    <location>
        <begin position="24"/>
        <end position="48"/>
    </location>
</feature>
<proteinExistence type="predicted"/>
<evidence type="ECO:0000256" key="3">
    <source>
        <dbReference type="ARBA" id="ARBA00022989"/>
    </source>
</evidence>
<reference evidence="7" key="1">
    <citation type="submission" date="2025-08" db="UniProtKB">
        <authorList>
            <consortium name="Ensembl"/>
        </authorList>
    </citation>
    <scope>IDENTIFICATION</scope>
</reference>